<protein>
    <submittedName>
        <fullName evidence="1">Uncharacterized protein z341L</fullName>
    </submittedName>
</protein>
<dbReference type="Proteomes" id="UP000202420">
    <property type="component" value="Segment"/>
</dbReference>
<sequence length="81" mass="9380">MPCQCQPSSWSSWRCSKMRMPSLSRGLTPRRSSRLPSSAISCHTRGQKMKSIHSKRTFITRAWTCCSRLQMQQIISTFRSL</sequence>
<keyword evidence="2" id="KW-1185">Reference proteome</keyword>
<proteinExistence type="predicted"/>
<evidence type="ECO:0000313" key="1">
    <source>
        <dbReference type="EMBL" id="ABT16475.1"/>
    </source>
</evidence>
<dbReference type="EMBL" id="EF101928">
    <property type="protein sequence ID" value="ABT16475.1"/>
    <property type="molecule type" value="Genomic_DNA"/>
</dbReference>
<evidence type="ECO:0000313" key="2">
    <source>
        <dbReference type="Proteomes" id="UP000202420"/>
    </source>
</evidence>
<accession>A7K8V1</accession>
<dbReference type="KEGG" id="vg:5470902"/>
<name>A7K8V1_9PHYC</name>
<organism evidence="1 2">
    <name type="scientific">Chlorovirus heliozoae</name>
    <dbReference type="NCBI Taxonomy" id="322019"/>
    <lineage>
        <taxon>Viruses</taxon>
        <taxon>Varidnaviria</taxon>
        <taxon>Bamfordvirae</taxon>
        <taxon>Nucleocytoviricota</taxon>
        <taxon>Megaviricetes</taxon>
        <taxon>Algavirales</taxon>
        <taxon>Phycodnaviridae</taxon>
        <taxon>Chlorovirus</taxon>
    </lineage>
</organism>
<gene>
    <name evidence="1" type="primary">z341L</name>
    <name evidence="1" type="ORF">ATCV1_z341L</name>
</gene>
<reference evidence="1 2" key="1">
    <citation type="submission" date="2006-09" db="EMBL/GenBank/DDBJ databases">
        <title>Sequence and annotation of the 288-kb ATCV-1 virus that infects an endosymbiotic Chlorella strain of the heliozoon Acanthocystis turfacea.</title>
        <authorList>
            <person name="Fitzgerald L.A."/>
            <person name="Graves M.V."/>
            <person name="Li X."/>
            <person name="Pfitzner A.J.P."/>
            <person name="Hartigan J."/>
            <person name="Van Etten J.L."/>
        </authorList>
    </citation>
    <scope>NUCLEOTIDE SEQUENCE [LARGE SCALE GENOMIC DNA]</scope>
    <source>
        <strain evidence="1 2">ATCV-1</strain>
    </source>
</reference>
<dbReference type="RefSeq" id="YP_001426822.1">
    <property type="nucleotide sequence ID" value="NC_008724.1"/>
</dbReference>
<dbReference type="GeneID" id="5470902"/>